<feature type="domain" description="Enoyl reductase (ER)" evidence="3">
    <location>
        <begin position="1"/>
        <end position="167"/>
    </location>
</feature>
<keyword evidence="1" id="KW-0808">Transferase</keyword>
<dbReference type="SMART" id="SM00822">
    <property type="entry name" value="PKS_KR"/>
    <property type="match status" value="1"/>
</dbReference>
<dbReference type="InterPro" id="IPR020843">
    <property type="entry name" value="ER"/>
</dbReference>
<dbReference type="Gene3D" id="3.40.50.720">
    <property type="entry name" value="NAD(P)-binding Rossmann-like Domain"/>
    <property type="match status" value="1"/>
</dbReference>
<name>X8CFL5_MYCIT</name>
<dbReference type="AlphaFoldDB" id="X8CFL5"/>
<dbReference type="FunFam" id="3.40.50.720:FF:000381">
    <property type="entry name" value="Probable polyketide synthase pks17"/>
    <property type="match status" value="1"/>
</dbReference>
<evidence type="ECO:0000259" key="2">
    <source>
        <dbReference type="SMART" id="SM00822"/>
    </source>
</evidence>
<dbReference type="Gene3D" id="3.90.180.10">
    <property type="entry name" value="Medium-chain alcohol dehydrogenases, catalytic domain"/>
    <property type="match status" value="1"/>
</dbReference>
<evidence type="ECO:0000259" key="3">
    <source>
        <dbReference type="SMART" id="SM00829"/>
    </source>
</evidence>
<dbReference type="Pfam" id="PF08659">
    <property type="entry name" value="KR"/>
    <property type="match status" value="1"/>
</dbReference>
<dbReference type="SMART" id="SM00829">
    <property type="entry name" value="PKS_ER"/>
    <property type="match status" value="1"/>
</dbReference>
<dbReference type="InterPro" id="IPR057326">
    <property type="entry name" value="KR_dom"/>
</dbReference>
<dbReference type="SUPFAM" id="SSF51735">
    <property type="entry name" value="NAD(P)-binding Rossmann-fold domains"/>
    <property type="match status" value="2"/>
</dbReference>
<dbReference type="GO" id="GO:0016491">
    <property type="term" value="F:oxidoreductase activity"/>
    <property type="evidence" value="ECO:0007669"/>
    <property type="project" value="InterPro"/>
</dbReference>
<evidence type="ECO:0000313" key="4">
    <source>
        <dbReference type="EMBL" id="EUA54879.1"/>
    </source>
</evidence>
<proteinExistence type="predicted"/>
<dbReference type="PANTHER" id="PTHR43775:SF51">
    <property type="entry name" value="INACTIVE PHENOLPHTHIOCEROL SYNTHESIS POLYKETIDE SYNTHASE TYPE I PKS1-RELATED"/>
    <property type="match status" value="1"/>
</dbReference>
<sequence>MGMAAVQLARHWGAEVFVTASRGKWDTLRAMGFDDDHIGDSRTLEFEEKFRAVAGDRGFDVVLNSLAGDFTDASLRLLAPGGRFIEMGKTDVRDPRVVAEQYGGAQYRAFDLLEAGPDRTAAMLAEIVGLLTRGVLTPLPQRTFDVRCAAAAYRYVSQARHVGKVALTVPSGPGEVLSGCGGGLAGGSVVITGGTGMAGSALARHLVDRYGVAHVVLVSRAGAEAPGVAELVDGLRRAGADVSVEACDVADPDAVGAMLSRIPAHYPLRGVVHAAGILDDGLISSLTPDRVDAVLRAKVDGAWNLHQLTRDLDLSAFVVFSSMAGIVGTPGQANYAAANSFLDGLAAYRRAHGLAGLSLAWGLWEQASAMTAHLGDRDKARMSRIGLAPLPTGQALAAFDAAMLVDRPVLVAAAVDRAALSDNVAALPPLLRELAAARPGAWSTTPAPPRRARV</sequence>
<dbReference type="Pfam" id="PF13602">
    <property type="entry name" value="ADH_zinc_N_2"/>
    <property type="match status" value="1"/>
</dbReference>
<organism evidence="4 5">
    <name type="scientific">Mycobacterium intracellulare 1956</name>
    <dbReference type="NCBI Taxonomy" id="1299331"/>
    <lineage>
        <taxon>Bacteria</taxon>
        <taxon>Bacillati</taxon>
        <taxon>Actinomycetota</taxon>
        <taxon>Actinomycetes</taxon>
        <taxon>Mycobacteriales</taxon>
        <taxon>Mycobacteriaceae</taxon>
        <taxon>Mycobacterium</taxon>
        <taxon>Mycobacterium avium complex (MAC)</taxon>
    </lineage>
</organism>
<feature type="domain" description="Ketoreductase" evidence="2">
    <location>
        <begin position="187"/>
        <end position="367"/>
    </location>
</feature>
<evidence type="ECO:0000313" key="5">
    <source>
        <dbReference type="Proteomes" id="UP000020825"/>
    </source>
</evidence>
<evidence type="ECO:0000256" key="1">
    <source>
        <dbReference type="ARBA" id="ARBA00022679"/>
    </source>
</evidence>
<dbReference type="InterPro" id="IPR036291">
    <property type="entry name" value="NAD(P)-bd_dom_sf"/>
</dbReference>
<dbReference type="PATRIC" id="fig|1299331.3.peg.2954"/>
<accession>X8CFL5</accession>
<dbReference type="InterPro" id="IPR050091">
    <property type="entry name" value="PKS_NRPS_Biosynth_Enz"/>
</dbReference>
<reference evidence="4 5" key="1">
    <citation type="submission" date="2013-12" db="EMBL/GenBank/DDBJ databases">
        <authorList>
            <person name="Zelazny A."/>
            <person name="Olivier K."/>
            <person name="Holland S."/>
            <person name="Lenaerts A."/>
            <person name="Ordway D."/>
            <person name="DeGroote M.A."/>
            <person name="Parker T."/>
            <person name="Sizemore C."/>
            <person name="Tallon L.J."/>
            <person name="Sadzewicz L.K."/>
            <person name="Sengamalay N."/>
            <person name="Fraser C.M."/>
            <person name="Hine E."/>
            <person name="Shefchek K.A."/>
            <person name="Das S.P."/>
            <person name="Tettelin H."/>
        </authorList>
    </citation>
    <scope>NUCLEOTIDE SEQUENCE [LARGE SCALE GENOMIC DNA]</scope>
    <source>
        <strain evidence="4 5">1956</strain>
    </source>
</reference>
<dbReference type="PANTHER" id="PTHR43775">
    <property type="entry name" value="FATTY ACID SYNTHASE"/>
    <property type="match status" value="1"/>
</dbReference>
<dbReference type="EMBL" id="JAOG01000002">
    <property type="protein sequence ID" value="EUA54879.1"/>
    <property type="molecule type" value="Genomic_DNA"/>
</dbReference>
<dbReference type="GO" id="GO:0006633">
    <property type="term" value="P:fatty acid biosynthetic process"/>
    <property type="evidence" value="ECO:0007669"/>
    <property type="project" value="TreeGrafter"/>
</dbReference>
<dbReference type="InterPro" id="IPR013968">
    <property type="entry name" value="PKS_KR"/>
</dbReference>
<dbReference type="GO" id="GO:0004312">
    <property type="term" value="F:fatty acid synthase activity"/>
    <property type="evidence" value="ECO:0007669"/>
    <property type="project" value="TreeGrafter"/>
</dbReference>
<comment type="caution">
    <text evidence="4">The sequence shown here is derived from an EMBL/GenBank/DDBJ whole genome shotgun (WGS) entry which is preliminary data.</text>
</comment>
<dbReference type="CDD" id="cd05195">
    <property type="entry name" value="enoyl_red"/>
    <property type="match status" value="1"/>
</dbReference>
<dbReference type="CDD" id="cd08956">
    <property type="entry name" value="KR_3_FAS_SDR_x"/>
    <property type="match status" value="1"/>
</dbReference>
<gene>
    <name evidence="4" type="ORF">I550_3029</name>
</gene>
<dbReference type="Proteomes" id="UP000020825">
    <property type="component" value="Unassembled WGS sequence"/>
</dbReference>
<protein>
    <submittedName>
        <fullName evidence="4">Zinc-binding dehydrogenase family protein</fullName>
    </submittedName>
</protein>